<keyword evidence="6 14" id="KW-0808">Transferase</keyword>
<evidence type="ECO:0000256" key="15">
    <source>
        <dbReference type="SAM" id="MobiDB-lite"/>
    </source>
</evidence>
<evidence type="ECO:0000313" key="17">
    <source>
        <dbReference type="EMBL" id="QLY40536.1"/>
    </source>
</evidence>
<evidence type="ECO:0000256" key="12">
    <source>
        <dbReference type="ARBA" id="ARBA00048555"/>
    </source>
</evidence>
<dbReference type="KEGG" id="tbk:HF295_06600"/>
<keyword evidence="8 14" id="KW-0067">ATP-binding</keyword>
<comment type="pathway">
    <text evidence="1 14">Cofactor biosynthesis; adenosylcobalamin biosynthesis; adenosylcobalamin from cob(II)yrinate a,c-diamide: step 2/7.</text>
</comment>
<comment type="catalytic activity">
    <reaction evidence="13 14">
        <text>2 cob(II)alamin + reduced [electron-transfer flavoprotein] + 2 ATP = 2 adenosylcob(III)alamin + 2 triphosphate + oxidized [electron-transfer flavoprotein] + 3 H(+)</text>
        <dbReference type="Rhea" id="RHEA:28671"/>
        <dbReference type="Rhea" id="RHEA-COMP:10685"/>
        <dbReference type="Rhea" id="RHEA-COMP:10686"/>
        <dbReference type="ChEBI" id="CHEBI:15378"/>
        <dbReference type="ChEBI" id="CHEBI:16304"/>
        <dbReference type="ChEBI" id="CHEBI:18036"/>
        <dbReference type="ChEBI" id="CHEBI:18408"/>
        <dbReference type="ChEBI" id="CHEBI:30616"/>
        <dbReference type="ChEBI" id="CHEBI:57692"/>
        <dbReference type="ChEBI" id="CHEBI:58307"/>
        <dbReference type="EC" id="2.5.1.17"/>
    </reaction>
</comment>
<dbReference type="InterPro" id="IPR029499">
    <property type="entry name" value="PduO-typ"/>
</dbReference>
<protein>
    <recommendedName>
        <fullName evidence="4 14">Corrinoid adenosyltransferase</fullName>
        <ecNumber evidence="3 14">2.5.1.17</ecNumber>
    </recommendedName>
    <alternativeName>
        <fullName evidence="9 14">Cob(II)alamin adenosyltransferase</fullName>
    </alternativeName>
    <alternativeName>
        <fullName evidence="11 14">Cob(II)yrinic acid a,c-diamide adenosyltransferase</fullName>
    </alternativeName>
    <alternativeName>
        <fullName evidence="10 14">Cobinamide/cobalamin adenosyltransferase</fullName>
    </alternativeName>
</protein>
<dbReference type="SUPFAM" id="SSF89028">
    <property type="entry name" value="Cobalamin adenosyltransferase-like"/>
    <property type="match status" value="1"/>
</dbReference>
<dbReference type="NCBIfam" id="TIGR00636">
    <property type="entry name" value="PduO_Nterm"/>
    <property type="match status" value="1"/>
</dbReference>
<evidence type="ECO:0000256" key="11">
    <source>
        <dbReference type="ARBA" id="ARBA00033354"/>
    </source>
</evidence>
<reference evidence="17 18" key="1">
    <citation type="submission" date="2020-04" db="EMBL/GenBank/DDBJ databases">
        <authorList>
            <person name="Zheng R.K."/>
            <person name="Sun C.M."/>
        </authorList>
    </citation>
    <scope>NUCLEOTIDE SEQUENCE [LARGE SCALE GENOMIC DNA]</scope>
    <source>
        <strain evidence="18">zrk29</strain>
    </source>
</reference>
<evidence type="ECO:0000256" key="8">
    <source>
        <dbReference type="ARBA" id="ARBA00022840"/>
    </source>
</evidence>
<dbReference type="Pfam" id="PF01923">
    <property type="entry name" value="Cob_adeno_trans"/>
    <property type="match status" value="1"/>
</dbReference>
<evidence type="ECO:0000313" key="18">
    <source>
        <dbReference type="Proteomes" id="UP000512167"/>
    </source>
</evidence>
<evidence type="ECO:0000256" key="2">
    <source>
        <dbReference type="ARBA" id="ARBA00007487"/>
    </source>
</evidence>
<evidence type="ECO:0000256" key="14">
    <source>
        <dbReference type="RuleBase" id="RU366026"/>
    </source>
</evidence>
<evidence type="ECO:0000256" key="5">
    <source>
        <dbReference type="ARBA" id="ARBA00022573"/>
    </source>
</evidence>
<dbReference type="RefSeq" id="WP_312031378.1">
    <property type="nucleotide sequence ID" value="NZ_CP051151.1"/>
</dbReference>
<dbReference type="InterPro" id="IPR036451">
    <property type="entry name" value="CblAdoTrfase-like_sf"/>
</dbReference>
<gene>
    <name evidence="17" type="ORF">HF295_06600</name>
</gene>
<name>A0A7L6N2P6_9MOLU</name>
<dbReference type="PANTHER" id="PTHR12213">
    <property type="entry name" value="CORRINOID ADENOSYLTRANSFERASE"/>
    <property type="match status" value="1"/>
</dbReference>
<evidence type="ECO:0000256" key="3">
    <source>
        <dbReference type="ARBA" id="ARBA00012454"/>
    </source>
</evidence>
<accession>A0A7L6N2P6</accession>
<evidence type="ECO:0000256" key="7">
    <source>
        <dbReference type="ARBA" id="ARBA00022741"/>
    </source>
</evidence>
<keyword evidence="5 14" id="KW-0169">Cobalamin biosynthesis</keyword>
<evidence type="ECO:0000256" key="13">
    <source>
        <dbReference type="ARBA" id="ARBA00048692"/>
    </source>
</evidence>
<evidence type="ECO:0000256" key="1">
    <source>
        <dbReference type="ARBA" id="ARBA00005121"/>
    </source>
</evidence>
<evidence type="ECO:0000256" key="9">
    <source>
        <dbReference type="ARBA" id="ARBA00031529"/>
    </source>
</evidence>
<dbReference type="EMBL" id="CP051151">
    <property type="protein sequence ID" value="QLY40536.1"/>
    <property type="molecule type" value="Genomic_DNA"/>
</dbReference>
<sequence length="177" mass="20437">MAVTRLEQISTKKGDSGKSKNYNDDAFSKDDPLFETLGTIDELSSFLGLTYHEAKLPIIKTVQENLQTINSMIATNPRSDLYQRIKYITDMDIEFIEDHIQATLNSYPSNDTFYLPGTEKTKVGAYFDVCRTIARRAERRLITFVKSHRRKDLSYAQKYINRLSDLLFVLSLKDSEF</sequence>
<dbReference type="GO" id="GO:0009236">
    <property type="term" value="P:cobalamin biosynthetic process"/>
    <property type="evidence" value="ECO:0007669"/>
    <property type="project" value="UniProtKB-UniRule"/>
</dbReference>
<dbReference type="GO" id="GO:0008817">
    <property type="term" value="F:corrinoid adenosyltransferase activity"/>
    <property type="evidence" value="ECO:0007669"/>
    <property type="project" value="UniProtKB-UniRule"/>
</dbReference>
<organism evidence="17 18">
    <name type="scientific">Hujiaoplasma nucleasis</name>
    <dbReference type="NCBI Taxonomy" id="2725268"/>
    <lineage>
        <taxon>Bacteria</taxon>
        <taxon>Bacillati</taxon>
        <taxon>Mycoplasmatota</taxon>
        <taxon>Mollicutes</taxon>
        <taxon>Candidatus Izemoplasmatales</taxon>
        <taxon>Hujiaoplasmataceae</taxon>
        <taxon>Hujiaoplasma</taxon>
    </lineage>
</organism>
<dbReference type="AlphaFoldDB" id="A0A7L6N2P6"/>
<dbReference type="UniPathway" id="UPA00148">
    <property type="reaction ID" value="UER00233"/>
</dbReference>
<dbReference type="InterPro" id="IPR016030">
    <property type="entry name" value="CblAdoTrfase-like"/>
</dbReference>
<keyword evidence="7 14" id="KW-0547">Nucleotide-binding</keyword>
<dbReference type="GO" id="GO:0005524">
    <property type="term" value="F:ATP binding"/>
    <property type="evidence" value="ECO:0007669"/>
    <property type="project" value="UniProtKB-UniRule"/>
</dbReference>
<comment type="catalytic activity">
    <reaction evidence="12 14">
        <text>2 cob(II)yrinate a,c diamide + reduced [electron-transfer flavoprotein] + 2 ATP = 2 adenosylcob(III)yrinate a,c-diamide + 2 triphosphate + oxidized [electron-transfer flavoprotein] + 3 H(+)</text>
        <dbReference type="Rhea" id="RHEA:11528"/>
        <dbReference type="Rhea" id="RHEA-COMP:10685"/>
        <dbReference type="Rhea" id="RHEA-COMP:10686"/>
        <dbReference type="ChEBI" id="CHEBI:15378"/>
        <dbReference type="ChEBI" id="CHEBI:18036"/>
        <dbReference type="ChEBI" id="CHEBI:30616"/>
        <dbReference type="ChEBI" id="CHEBI:57692"/>
        <dbReference type="ChEBI" id="CHEBI:58307"/>
        <dbReference type="ChEBI" id="CHEBI:58503"/>
        <dbReference type="ChEBI" id="CHEBI:58537"/>
        <dbReference type="EC" id="2.5.1.17"/>
    </reaction>
</comment>
<evidence type="ECO:0000256" key="6">
    <source>
        <dbReference type="ARBA" id="ARBA00022679"/>
    </source>
</evidence>
<dbReference type="Proteomes" id="UP000512167">
    <property type="component" value="Chromosome"/>
</dbReference>
<feature type="region of interest" description="Disordered" evidence="15">
    <location>
        <begin position="1"/>
        <end position="23"/>
    </location>
</feature>
<proteinExistence type="inferred from homology"/>
<keyword evidence="18" id="KW-1185">Reference proteome</keyword>
<dbReference type="PANTHER" id="PTHR12213:SF0">
    <property type="entry name" value="CORRINOID ADENOSYLTRANSFERASE MMAB"/>
    <property type="match status" value="1"/>
</dbReference>
<comment type="similarity">
    <text evidence="2 14">Belongs to the Cob(I)alamin adenosyltransferase family.</text>
</comment>
<dbReference type="Gene3D" id="1.20.1200.10">
    <property type="entry name" value="Cobalamin adenosyltransferase-like"/>
    <property type="match status" value="1"/>
</dbReference>
<feature type="domain" description="Cobalamin adenosyltransferase-like" evidence="16">
    <location>
        <begin position="9"/>
        <end position="172"/>
    </location>
</feature>
<dbReference type="EC" id="2.5.1.17" evidence="3 14"/>
<evidence type="ECO:0000259" key="16">
    <source>
        <dbReference type="Pfam" id="PF01923"/>
    </source>
</evidence>
<evidence type="ECO:0000256" key="10">
    <source>
        <dbReference type="ARBA" id="ARBA00033334"/>
    </source>
</evidence>
<evidence type="ECO:0000256" key="4">
    <source>
        <dbReference type="ARBA" id="ARBA00020963"/>
    </source>
</evidence>
<feature type="compositionally biased region" description="Basic and acidic residues" evidence="15">
    <location>
        <begin position="10"/>
        <end position="23"/>
    </location>
</feature>